<evidence type="ECO:0000313" key="16">
    <source>
        <dbReference type="RefSeq" id="XP_035681363.1"/>
    </source>
</evidence>
<keyword evidence="5 11" id="KW-1133">Transmembrane helix</keyword>
<feature type="domain" description="CBS" evidence="13">
    <location>
        <begin position="768"/>
        <end position="825"/>
    </location>
</feature>
<dbReference type="GeneID" id="118419159"/>
<dbReference type="Pfam" id="PF00654">
    <property type="entry name" value="Voltage_CLC"/>
    <property type="match status" value="1"/>
</dbReference>
<dbReference type="FunFam" id="3.10.580.10:FF:000169">
    <property type="entry name" value="Chloride channel protein"/>
    <property type="match status" value="1"/>
</dbReference>
<evidence type="ECO:0000256" key="11">
    <source>
        <dbReference type="RuleBase" id="RU361221"/>
    </source>
</evidence>
<keyword evidence="2 11" id="KW-0813">Transport</keyword>
<dbReference type="GO" id="GO:0022857">
    <property type="term" value="F:transmembrane transporter activity"/>
    <property type="evidence" value="ECO:0000318"/>
    <property type="project" value="GO_Central"/>
</dbReference>
<evidence type="ECO:0000313" key="15">
    <source>
        <dbReference type="Proteomes" id="UP000001554"/>
    </source>
</evidence>
<dbReference type="GO" id="GO:0005254">
    <property type="term" value="F:chloride channel activity"/>
    <property type="evidence" value="ECO:0007669"/>
    <property type="project" value="UniProtKB-UniRule"/>
</dbReference>
<dbReference type="SUPFAM" id="SSF81340">
    <property type="entry name" value="Clc chloride channel"/>
    <property type="match status" value="1"/>
</dbReference>
<dbReference type="InterPro" id="IPR001807">
    <property type="entry name" value="ClC"/>
</dbReference>
<dbReference type="GO" id="GO:0016020">
    <property type="term" value="C:membrane"/>
    <property type="evidence" value="ECO:0007669"/>
    <property type="project" value="UniProtKB-SubCell"/>
</dbReference>
<feature type="transmembrane region" description="Helical" evidence="11">
    <location>
        <begin position="85"/>
        <end position="106"/>
    </location>
</feature>
<name>C3XW96_BRAFL</name>
<feature type="transmembrane region" description="Helical" evidence="11">
    <location>
        <begin position="242"/>
        <end position="265"/>
    </location>
</feature>
<feature type="transmembrane region" description="Helical" evidence="11">
    <location>
        <begin position="518"/>
        <end position="544"/>
    </location>
</feature>
<evidence type="ECO:0000256" key="2">
    <source>
        <dbReference type="ARBA" id="ARBA00022448"/>
    </source>
</evidence>
<dbReference type="InterPro" id="IPR046342">
    <property type="entry name" value="CBS_dom_sf"/>
</dbReference>
<feature type="compositionally biased region" description="Polar residues" evidence="12">
    <location>
        <begin position="1"/>
        <end position="10"/>
    </location>
</feature>
<dbReference type="PROSITE" id="PS51371">
    <property type="entry name" value="CBS"/>
    <property type="match status" value="2"/>
</dbReference>
<keyword evidence="9 11" id="KW-0868">Chloride</keyword>
<organism>
    <name type="scientific">Branchiostoma floridae</name>
    <name type="common">Florida lancelet</name>
    <name type="synonym">Amphioxus</name>
    <dbReference type="NCBI Taxonomy" id="7739"/>
    <lineage>
        <taxon>Eukaryota</taxon>
        <taxon>Metazoa</taxon>
        <taxon>Chordata</taxon>
        <taxon>Cephalochordata</taxon>
        <taxon>Leptocardii</taxon>
        <taxon>Amphioxiformes</taxon>
        <taxon>Branchiostomatidae</taxon>
        <taxon>Branchiostoma</taxon>
    </lineage>
</organism>
<evidence type="ECO:0000256" key="1">
    <source>
        <dbReference type="ARBA" id="ARBA00004141"/>
    </source>
</evidence>
<gene>
    <name evidence="16" type="primary">LOC118419159</name>
    <name evidence="14" type="ORF">BRAFLDRAFT_117144</name>
</gene>
<feature type="transmembrane region" description="Helical" evidence="11">
    <location>
        <begin position="126"/>
        <end position="152"/>
    </location>
</feature>
<dbReference type="EMBL" id="GG666471">
    <property type="protein sequence ID" value="EEN67630.1"/>
    <property type="molecule type" value="Genomic_DNA"/>
</dbReference>
<keyword evidence="15" id="KW-1185">Reference proteome</keyword>
<evidence type="ECO:0000259" key="13">
    <source>
        <dbReference type="PROSITE" id="PS51371"/>
    </source>
</evidence>
<dbReference type="InterPro" id="IPR014743">
    <property type="entry name" value="Cl-channel_core"/>
</dbReference>
<dbReference type="InParanoid" id="C3XW96"/>
<evidence type="ECO:0000313" key="14">
    <source>
        <dbReference type="EMBL" id="EEN67630.1"/>
    </source>
</evidence>
<evidence type="ECO:0000256" key="12">
    <source>
        <dbReference type="SAM" id="MobiDB-lite"/>
    </source>
</evidence>
<keyword evidence="8 11" id="KW-0472">Membrane</keyword>
<dbReference type="OrthoDB" id="428525at2759"/>
<evidence type="ECO:0000256" key="3">
    <source>
        <dbReference type="ARBA" id="ARBA00022692"/>
    </source>
</evidence>
<protein>
    <recommendedName>
        <fullName evidence="11">Chloride channel protein</fullName>
    </recommendedName>
</protein>
<dbReference type="KEGG" id="bfo:118419159"/>
<reference evidence="16" key="3">
    <citation type="submission" date="2025-04" db="UniProtKB">
        <authorList>
            <consortium name="RefSeq"/>
        </authorList>
    </citation>
    <scope>IDENTIFICATION</scope>
    <source>
        <strain evidence="16">S238N-H82</strain>
        <tissue evidence="16">Testes</tissue>
    </source>
</reference>
<evidence type="ECO:0000256" key="9">
    <source>
        <dbReference type="ARBA" id="ARBA00023214"/>
    </source>
</evidence>
<keyword evidence="4" id="KW-0677">Repeat</keyword>
<dbReference type="SUPFAM" id="SSF54631">
    <property type="entry name" value="CBS-domain pair"/>
    <property type="match status" value="1"/>
</dbReference>
<evidence type="ECO:0000256" key="8">
    <source>
        <dbReference type="ARBA" id="ARBA00023136"/>
    </source>
</evidence>
<feature type="transmembrane region" description="Helical" evidence="11">
    <location>
        <begin position="382"/>
        <end position="399"/>
    </location>
</feature>
<dbReference type="Pfam" id="PF00571">
    <property type="entry name" value="CBS"/>
    <property type="match status" value="1"/>
</dbReference>
<dbReference type="eggNOG" id="KOG0474">
    <property type="taxonomic scope" value="Eukaryota"/>
</dbReference>
<dbReference type="PANTHER" id="PTHR11689:SF89">
    <property type="entry name" value="CHLORIDE CHANNEL PROTEIN"/>
    <property type="match status" value="1"/>
</dbReference>
<evidence type="ECO:0000256" key="6">
    <source>
        <dbReference type="ARBA" id="ARBA00023065"/>
    </source>
</evidence>
<reference evidence="15" key="2">
    <citation type="journal article" date="2020" name="Nat. Ecol. Evol.">
        <title>Deeply conserved synteny resolves early events in vertebrate evolution.</title>
        <authorList>
            <person name="Simakov O."/>
            <person name="Marletaz F."/>
            <person name="Yue J.X."/>
            <person name="O'Connell B."/>
            <person name="Jenkins J."/>
            <person name="Brandt A."/>
            <person name="Calef R."/>
            <person name="Tung C.H."/>
            <person name="Huang T.K."/>
            <person name="Schmutz J."/>
            <person name="Satoh N."/>
            <person name="Yu J.K."/>
            <person name="Putnam N.H."/>
            <person name="Green R.E."/>
            <person name="Rokhsar D.S."/>
        </authorList>
    </citation>
    <scope>NUCLEOTIDE SEQUENCE [LARGE SCALE GENOMIC DNA]</scope>
    <source>
        <strain evidence="15">S238N-H82</strain>
    </source>
</reference>
<dbReference type="InterPro" id="IPR000644">
    <property type="entry name" value="CBS_dom"/>
</dbReference>
<feature type="domain" description="CBS" evidence="13">
    <location>
        <begin position="650"/>
        <end position="713"/>
    </location>
</feature>
<proteinExistence type="inferred from homology"/>
<dbReference type="PANTHER" id="PTHR11689">
    <property type="entry name" value="CHLORIDE CHANNEL PROTEIN CLC FAMILY MEMBER"/>
    <property type="match status" value="1"/>
</dbReference>
<dbReference type="InterPro" id="IPR051280">
    <property type="entry name" value="Cl-channel/antiporter"/>
</dbReference>
<dbReference type="Gene3D" id="1.10.3080.10">
    <property type="entry name" value="Clc chloride channel"/>
    <property type="match status" value="1"/>
</dbReference>
<sequence length="865" mass="96210">MRRQTYSLSQRPPPQEDDTNLASGNEGGFFARGREFESRYVNHHYTKEEREELAKYESLDYLPSHSVVYKNWLKRQANRLDWDRWVMMGLIGFTVGFTGFLLHQVIDVLANLKWDRSRDYLGEDQLLVTWGWVLGLSVALVIVGSGMVVFLAPAAAGSGLPELIGYLNGTVVHQIFNIKTFLVKFISCACAVASGLPVGPEGPMIHMGGMIGAGLGQFRSGTLGLRLPCFARFRNSEDRRNFISAGAGAGVASAFGAPVGGLLFAMEEVSSYWNMKLSWQIFFCCMVATVTTDLFNSAFEGFIYKGDFGLFKAEKYIIFQVKSEIAVNIIAFVPAFVLGVLGGMLGSLFNFLNLKVARFRRMLLAKTSSYCGKRLLRMSEPVLIMILMATAAVFLPAAFDCTPVRCEEAAAVATGNTYSCLGETSRLDVEQLSAVETHTCPQPGVRSDENGTESTLNGTTYNQVATLMFVTGEEGIHHLFSRETHRQFDYAPLLTVLAIYFTLACWCAGSAISSGLVVPMLFIGGLYGRVIGQLLVTLFGVHYADGNRYWAWMDPGAFALIGAASFFGGVSRLTMSLTVIMIEITNDVQFLLLIMVAIMVAKWVGDFVTHPIYHALLELKCIPFLDAEPVIMHDGHEPLNLELHCAEDAMSSPARMVHLVEPVSNIAQLLLDTPHGGYPVVHAEQPGEEPTFYGMITRMELCVLLLHEEVFDTKEIVTEASFDQETLLDYNVVAVHKLQDPDELDKLLTKYRKDPKYQTQFVNLQPYVNQSALCVRDNFSLHRAYIIFRTMGMRHLPVVDSGNHVVGVITRKTLMGFSLEERLTSKLQSELKQTMMMNGRASLKELTEQSDDIVIKAENKMVFWV</sequence>
<dbReference type="RefSeq" id="XP_035681363.1">
    <property type="nucleotide sequence ID" value="XM_035825470.1"/>
</dbReference>
<keyword evidence="7 10" id="KW-0129">CBS domain</keyword>
<dbReference type="Proteomes" id="UP000001554">
    <property type="component" value="Chromosome 7"/>
</dbReference>
<keyword evidence="6 11" id="KW-0406">Ion transport</keyword>
<dbReference type="STRING" id="7739.C3XW96"/>
<dbReference type="OMA" id="RKDLMGH"/>
<feature type="transmembrane region" description="Helical" evidence="11">
    <location>
        <begin position="588"/>
        <end position="605"/>
    </location>
</feature>
<accession>C3XW96</accession>
<evidence type="ECO:0000256" key="4">
    <source>
        <dbReference type="ARBA" id="ARBA00022737"/>
    </source>
</evidence>
<comment type="subcellular location">
    <subcellularLocation>
        <location evidence="1 11">Membrane</location>
        <topology evidence="1 11">Multi-pass membrane protein</topology>
    </subcellularLocation>
</comment>
<dbReference type="SMART" id="SM00116">
    <property type="entry name" value="CBS"/>
    <property type="match status" value="2"/>
</dbReference>
<feature type="transmembrane region" description="Helical" evidence="11">
    <location>
        <begin position="325"/>
        <end position="352"/>
    </location>
</feature>
<dbReference type="PRINTS" id="PR00762">
    <property type="entry name" value="CLCHANNEL"/>
</dbReference>
<evidence type="ECO:0000256" key="10">
    <source>
        <dbReference type="PROSITE-ProRule" id="PRU00703"/>
    </source>
</evidence>
<dbReference type="Gene3D" id="3.10.580.10">
    <property type="entry name" value="CBS-domain"/>
    <property type="match status" value="1"/>
</dbReference>
<evidence type="ECO:0000256" key="5">
    <source>
        <dbReference type="ARBA" id="ARBA00022989"/>
    </source>
</evidence>
<feature type="region of interest" description="Disordered" evidence="12">
    <location>
        <begin position="1"/>
        <end position="25"/>
    </location>
</feature>
<dbReference type="AlphaFoldDB" id="C3XW96"/>
<reference evidence="14" key="1">
    <citation type="journal article" date="2008" name="Nature">
        <title>The amphioxus genome and the evolution of the chordate karyotype.</title>
        <authorList>
            <consortium name="US DOE Joint Genome Institute (JGI-PGF)"/>
            <person name="Putnam N.H."/>
            <person name="Butts T."/>
            <person name="Ferrier D.E.K."/>
            <person name="Furlong R.F."/>
            <person name="Hellsten U."/>
            <person name="Kawashima T."/>
            <person name="Robinson-Rechavi M."/>
            <person name="Shoguchi E."/>
            <person name="Terry A."/>
            <person name="Yu J.-K."/>
            <person name="Benito-Gutierrez E.L."/>
            <person name="Dubchak I."/>
            <person name="Garcia-Fernandez J."/>
            <person name="Gibson-Brown J.J."/>
            <person name="Grigoriev I.V."/>
            <person name="Horton A.C."/>
            <person name="de Jong P.J."/>
            <person name="Jurka J."/>
            <person name="Kapitonov V.V."/>
            <person name="Kohara Y."/>
            <person name="Kuroki Y."/>
            <person name="Lindquist E."/>
            <person name="Lucas S."/>
            <person name="Osoegawa K."/>
            <person name="Pennacchio L.A."/>
            <person name="Salamov A.A."/>
            <person name="Satou Y."/>
            <person name="Sauka-Spengler T."/>
            <person name="Schmutz J."/>
            <person name="Shin-I T."/>
            <person name="Toyoda A."/>
            <person name="Bronner-Fraser M."/>
            <person name="Fujiyama A."/>
            <person name="Holland L.Z."/>
            <person name="Holland P.W.H."/>
            <person name="Satoh N."/>
            <person name="Rokhsar D.S."/>
        </authorList>
    </citation>
    <scope>NUCLEOTIDE SEQUENCE [LARGE SCALE GENOMIC DNA]</scope>
    <source>
        <strain evidence="14">S238N-H82</strain>
        <tissue evidence="14">Testes</tissue>
    </source>
</reference>
<keyword evidence="3 11" id="KW-0812">Transmembrane</keyword>
<comment type="similarity">
    <text evidence="11">Belongs to the chloride channel (TC 2.A.49) family.</text>
</comment>
<feature type="transmembrane region" description="Helical" evidence="11">
    <location>
        <begin position="490"/>
        <end position="512"/>
    </location>
</feature>
<feature type="transmembrane region" description="Helical" evidence="11">
    <location>
        <begin position="277"/>
        <end position="304"/>
    </location>
</feature>
<feature type="transmembrane region" description="Helical" evidence="11">
    <location>
        <begin position="556"/>
        <end position="582"/>
    </location>
</feature>
<evidence type="ECO:0000256" key="7">
    <source>
        <dbReference type="ARBA" id="ARBA00023122"/>
    </source>
</evidence>